<dbReference type="EMBL" id="PVEP01000005">
    <property type="protein sequence ID" value="PQV56357.1"/>
    <property type="molecule type" value="Genomic_DNA"/>
</dbReference>
<dbReference type="RefSeq" id="WP_105515202.1">
    <property type="nucleotide sequence ID" value="NZ_PVEP01000005.1"/>
</dbReference>
<dbReference type="Pfam" id="PF00389">
    <property type="entry name" value="2-Hacid_dh"/>
    <property type="match status" value="1"/>
</dbReference>
<dbReference type="InterPro" id="IPR036291">
    <property type="entry name" value="NAD(P)-bd_dom_sf"/>
</dbReference>
<dbReference type="InterPro" id="IPR029753">
    <property type="entry name" value="D-isomer_DH_CS"/>
</dbReference>
<dbReference type="InterPro" id="IPR006139">
    <property type="entry name" value="D-isomer_2_OHA_DH_cat_dom"/>
</dbReference>
<evidence type="ECO:0000256" key="2">
    <source>
        <dbReference type="ARBA" id="ARBA00023002"/>
    </source>
</evidence>
<sequence>MARAKVLVTRAWPAEVEARLAAGYEVTLNPSDTALTLAELIAAAADYDAILPTVTDRIGAEVFAGVPRLRILGNYGVGFSHIATDAAKAAGVVVTNTPDVLSDCTADIAMTLILMAARRAGEGERLVRSGQWTGWRPTQLVGRKVSGAVLGIVGFGRIGQALAHRAHHGFGMRVLVQNRSAVAPEVLAACGAVQVDTLDDLLPKVDVLSLHCPGGAANRHLIGAAALGRMRPDAILVNTARGEVVDEGALAAALASGQIAAAGLDVYEAEPRVTPALMGMENVVLLPHLGSATHETRAAMGHRVVDNLDAFFAGENPPDRVV</sequence>
<evidence type="ECO:0000256" key="3">
    <source>
        <dbReference type="ARBA" id="ARBA00023027"/>
    </source>
</evidence>
<reference evidence="7 8" key="1">
    <citation type="submission" date="2018-02" db="EMBL/GenBank/DDBJ databases">
        <title>Genomic Encyclopedia of Archaeal and Bacterial Type Strains, Phase II (KMG-II): from individual species to whole genera.</title>
        <authorList>
            <person name="Goeker M."/>
        </authorList>
    </citation>
    <scope>NUCLEOTIDE SEQUENCE [LARGE SCALE GENOMIC DNA]</scope>
    <source>
        <strain evidence="7 8">DSM 18921</strain>
    </source>
</reference>
<proteinExistence type="inferred from homology"/>
<dbReference type="PROSITE" id="PS00671">
    <property type="entry name" value="D_2_HYDROXYACID_DH_3"/>
    <property type="match status" value="1"/>
</dbReference>
<dbReference type="SUPFAM" id="SSF52283">
    <property type="entry name" value="Formate/glycerate dehydrogenase catalytic domain-like"/>
    <property type="match status" value="1"/>
</dbReference>
<dbReference type="Pfam" id="PF02826">
    <property type="entry name" value="2-Hacid_dh_C"/>
    <property type="match status" value="1"/>
</dbReference>
<dbReference type="OrthoDB" id="9793626at2"/>
<comment type="caution">
    <text evidence="7">The sequence shown here is derived from an EMBL/GenBank/DDBJ whole genome shotgun (WGS) entry which is preliminary data.</text>
</comment>
<dbReference type="PANTHER" id="PTHR10996">
    <property type="entry name" value="2-HYDROXYACID DEHYDROGENASE-RELATED"/>
    <property type="match status" value="1"/>
</dbReference>
<dbReference type="InterPro" id="IPR050223">
    <property type="entry name" value="D-isomer_2-hydroxyacid_DH"/>
</dbReference>
<dbReference type="GO" id="GO:0016618">
    <property type="term" value="F:hydroxypyruvate reductase [NAD(P)H] activity"/>
    <property type="evidence" value="ECO:0007669"/>
    <property type="project" value="TreeGrafter"/>
</dbReference>
<dbReference type="Gene3D" id="3.40.50.720">
    <property type="entry name" value="NAD(P)-binding Rossmann-like Domain"/>
    <property type="match status" value="2"/>
</dbReference>
<dbReference type="Proteomes" id="UP000238338">
    <property type="component" value="Unassembled WGS sequence"/>
</dbReference>
<accession>A0A2S8S6C3</accession>
<dbReference type="GO" id="GO:0051287">
    <property type="term" value="F:NAD binding"/>
    <property type="evidence" value="ECO:0007669"/>
    <property type="project" value="InterPro"/>
</dbReference>
<evidence type="ECO:0000256" key="1">
    <source>
        <dbReference type="ARBA" id="ARBA00005854"/>
    </source>
</evidence>
<feature type="domain" description="D-isomer specific 2-hydroxyacid dehydrogenase catalytic" evidence="5">
    <location>
        <begin position="6"/>
        <end position="321"/>
    </location>
</feature>
<organism evidence="7 8">
    <name type="scientific">Albidovulum denitrificans</name>
    <dbReference type="NCBI Taxonomy" id="404881"/>
    <lineage>
        <taxon>Bacteria</taxon>
        <taxon>Pseudomonadati</taxon>
        <taxon>Pseudomonadota</taxon>
        <taxon>Alphaproteobacteria</taxon>
        <taxon>Rhodobacterales</taxon>
        <taxon>Paracoccaceae</taxon>
        <taxon>Albidovulum</taxon>
    </lineage>
</organism>
<dbReference type="InterPro" id="IPR006140">
    <property type="entry name" value="D-isomer_DH_NAD-bd"/>
</dbReference>
<dbReference type="FunFam" id="3.40.50.720:FF:000203">
    <property type="entry name" value="D-3-phosphoglycerate dehydrogenase (SerA)"/>
    <property type="match status" value="1"/>
</dbReference>
<protein>
    <submittedName>
        <fullName evidence="7">Glyoxylate reductase</fullName>
    </submittedName>
</protein>
<keyword evidence="8" id="KW-1185">Reference proteome</keyword>
<keyword evidence="2 4" id="KW-0560">Oxidoreductase</keyword>
<dbReference type="CDD" id="cd05301">
    <property type="entry name" value="GDH"/>
    <property type="match status" value="1"/>
</dbReference>
<evidence type="ECO:0000313" key="7">
    <source>
        <dbReference type="EMBL" id="PQV56357.1"/>
    </source>
</evidence>
<dbReference type="GO" id="GO:0030267">
    <property type="term" value="F:glyoxylate reductase (NADPH) activity"/>
    <property type="evidence" value="ECO:0007669"/>
    <property type="project" value="TreeGrafter"/>
</dbReference>
<gene>
    <name evidence="7" type="ORF">LX70_02623</name>
</gene>
<keyword evidence="3" id="KW-0520">NAD</keyword>
<dbReference type="PANTHER" id="PTHR10996:SF283">
    <property type="entry name" value="GLYOXYLATE_HYDROXYPYRUVATE REDUCTASE B"/>
    <property type="match status" value="1"/>
</dbReference>
<evidence type="ECO:0000256" key="4">
    <source>
        <dbReference type="RuleBase" id="RU003719"/>
    </source>
</evidence>
<name>A0A2S8S6C3_9RHOB</name>
<dbReference type="GO" id="GO:0005829">
    <property type="term" value="C:cytosol"/>
    <property type="evidence" value="ECO:0007669"/>
    <property type="project" value="TreeGrafter"/>
</dbReference>
<evidence type="ECO:0000259" key="5">
    <source>
        <dbReference type="Pfam" id="PF00389"/>
    </source>
</evidence>
<dbReference type="SUPFAM" id="SSF51735">
    <property type="entry name" value="NAD(P)-binding Rossmann-fold domains"/>
    <property type="match status" value="1"/>
</dbReference>
<dbReference type="AlphaFoldDB" id="A0A2S8S6C3"/>
<feature type="domain" description="D-isomer specific 2-hydroxyacid dehydrogenase NAD-binding" evidence="6">
    <location>
        <begin position="110"/>
        <end position="290"/>
    </location>
</feature>
<evidence type="ECO:0000259" key="6">
    <source>
        <dbReference type="Pfam" id="PF02826"/>
    </source>
</evidence>
<comment type="similarity">
    <text evidence="1 4">Belongs to the D-isomer specific 2-hydroxyacid dehydrogenase family.</text>
</comment>
<evidence type="ECO:0000313" key="8">
    <source>
        <dbReference type="Proteomes" id="UP000238338"/>
    </source>
</evidence>